<dbReference type="STRING" id="133381.A0A2T9Y9J1"/>
<dbReference type="OrthoDB" id="191139at2759"/>
<gene>
    <name evidence="2" type="ORF">BB560_006326</name>
</gene>
<dbReference type="InterPro" id="IPR002347">
    <property type="entry name" value="SDR_fam"/>
</dbReference>
<dbReference type="Proteomes" id="UP000245609">
    <property type="component" value="Unassembled WGS sequence"/>
</dbReference>
<evidence type="ECO:0000313" key="2">
    <source>
        <dbReference type="EMBL" id="PVU88995.1"/>
    </source>
</evidence>
<dbReference type="AlphaFoldDB" id="A0A2T9Y9J1"/>
<accession>A0A2T9Y9J1</accession>
<dbReference type="InterPro" id="IPR036291">
    <property type="entry name" value="NAD(P)-bd_dom_sf"/>
</dbReference>
<protein>
    <submittedName>
        <fullName evidence="2">Uncharacterized protein</fullName>
    </submittedName>
</protein>
<proteinExistence type="predicted"/>
<name>A0A2T9Y9J1_9FUNG</name>
<dbReference type="GO" id="GO:0016491">
    <property type="term" value="F:oxidoreductase activity"/>
    <property type="evidence" value="ECO:0007669"/>
    <property type="project" value="UniProtKB-KW"/>
</dbReference>
<keyword evidence="1" id="KW-0560">Oxidoreductase</keyword>
<dbReference type="PANTHER" id="PTHR43157">
    <property type="entry name" value="PHOSPHATIDYLINOSITOL-GLYCAN BIOSYNTHESIS CLASS F PROTEIN-RELATED"/>
    <property type="match status" value="1"/>
</dbReference>
<organism evidence="2 3">
    <name type="scientific">Smittium megazygosporum</name>
    <dbReference type="NCBI Taxonomy" id="133381"/>
    <lineage>
        <taxon>Eukaryota</taxon>
        <taxon>Fungi</taxon>
        <taxon>Fungi incertae sedis</taxon>
        <taxon>Zoopagomycota</taxon>
        <taxon>Kickxellomycotina</taxon>
        <taxon>Harpellomycetes</taxon>
        <taxon>Harpellales</taxon>
        <taxon>Legeriomycetaceae</taxon>
        <taxon>Smittium</taxon>
    </lineage>
</organism>
<evidence type="ECO:0000256" key="1">
    <source>
        <dbReference type="ARBA" id="ARBA00023002"/>
    </source>
</evidence>
<reference evidence="2 3" key="1">
    <citation type="journal article" date="2018" name="MBio">
        <title>Comparative Genomics Reveals the Core Gene Toolbox for the Fungus-Insect Symbiosis.</title>
        <authorList>
            <person name="Wang Y."/>
            <person name="Stata M."/>
            <person name="Wang W."/>
            <person name="Stajich J.E."/>
            <person name="White M.M."/>
            <person name="Moncalvo J.M."/>
        </authorList>
    </citation>
    <scope>NUCLEOTIDE SEQUENCE [LARGE SCALE GENOMIC DNA]</scope>
    <source>
        <strain evidence="2 3">SC-DP-2</strain>
    </source>
</reference>
<comment type="caution">
    <text evidence="2">The sequence shown here is derived from an EMBL/GenBank/DDBJ whole genome shotgun (WGS) entry which is preliminary data.</text>
</comment>
<dbReference type="EMBL" id="MBFS01003099">
    <property type="protein sequence ID" value="PVU88995.1"/>
    <property type="molecule type" value="Genomic_DNA"/>
</dbReference>
<sequence>MIFEKICNWIVGIQIKGFEKLHLGRTILALSVVQWEFNYSFYSKLNIINPLCSRYKRYIAEYIKNNPVDQQSEKPIAIVTGANSGIGYSTSKALMLAGFHVIFACRNEDLAIKAITKIKKKTNLENCEFMQLDLSSFEIMMCPYMKTKDGIEMQFGTNHVGHFILTNNLLDVLKRSAPARVINVASLGHIYSDSTVDKIKERVTDPNKYNRLRAYENSKIANIMFSTILAKNLSDTGVVVHSLHPGLVNTKLQRYLLFDSNFIMKLAKMIALLSPTAGSLTSIKLALSPEFEKVSG</sequence>
<dbReference type="PANTHER" id="PTHR43157:SF31">
    <property type="entry name" value="PHOSPHATIDYLINOSITOL-GLYCAN BIOSYNTHESIS CLASS F PROTEIN"/>
    <property type="match status" value="1"/>
</dbReference>
<dbReference type="PRINTS" id="PR00081">
    <property type="entry name" value="GDHRDH"/>
</dbReference>
<dbReference type="Pfam" id="PF00106">
    <property type="entry name" value="adh_short"/>
    <property type="match status" value="1"/>
</dbReference>
<dbReference type="Gene3D" id="3.40.50.720">
    <property type="entry name" value="NAD(P)-binding Rossmann-like Domain"/>
    <property type="match status" value="2"/>
</dbReference>
<keyword evidence="3" id="KW-1185">Reference proteome</keyword>
<feature type="non-terminal residue" evidence="2">
    <location>
        <position position="296"/>
    </location>
</feature>
<evidence type="ECO:0000313" key="3">
    <source>
        <dbReference type="Proteomes" id="UP000245609"/>
    </source>
</evidence>
<dbReference type="SUPFAM" id="SSF51735">
    <property type="entry name" value="NAD(P)-binding Rossmann-fold domains"/>
    <property type="match status" value="1"/>
</dbReference>